<name>A0A518GCU1_9BACT</name>
<evidence type="ECO:0000313" key="2">
    <source>
        <dbReference type="EMBL" id="QDV26380.1"/>
    </source>
</evidence>
<gene>
    <name evidence="2" type="ORF">Q31a_47540</name>
</gene>
<organism evidence="2 3">
    <name type="scientific">Aureliella helgolandensis</name>
    <dbReference type="NCBI Taxonomy" id="2527968"/>
    <lineage>
        <taxon>Bacteria</taxon>
        <taxon>Pseudomonadati</taxon>
        <taxon>Planctomycetota</taxon>
        <taxon>Planctomycetia</taxon>
        <taxon>Pirellulales</taxon>
        <taxon>Pirellulaceae</taxon>
        <taxon>Aureliella</taxon>
    </lineage>
</organism>
<dbReference type="KEGG" id="ahel:Q31a_47540"/>
<dbReference type="Proteomes" id="UP000318017">
    <property type="component" value="Chromosome"/>
</dbReference>
<evidence type="ECO:0000256" key="1">
    <source>
        <dbReference type="SAM" id="MobiDB-lite"/>
    </source>
</evidence>
<protein>
    <submittedName>
        <fullName evidence="2">Uncharacterized protein</fullName>
    </submittedName>
</protein>
<keyword evidence="3" id="KW-1185">Reference proteome</keyword>
<sequence length="85" mass="9505">MLPLFVSLPLAANRRGRCGWRTDARCRCSCLFWKIHMSLILGCEVEKQGVAHETPEPSGVTVENRSPQHVDRPFPTFELAGQGVI</sequence>
<proteinExistence type="predicted"/>
<evidence type="ECO:0000313" key="3">
    <source>
        <dbReference type="Proteomes" id="UP000318017"/>
    </source>
</evidence>
<feature type="region of interest" description="Disordered" evidence="1">
    <location>
        <begin position="53"/>
        <end position="73"/>
    </location>
</feature>
<dbReference type="EMBL" id="CP036298">
    <property type="protein sequence ID" value="QDV26380.1"/>
    <property type="molecule type" value="Genomic_DNA"/>
</dbReference>
<dbReference type="AlphaFoldDB" id="A0A518GCU1"/>
<reference evidence="2 3" key="1">
    <citation type="submission" date="2019-02" db="EMBL/GenBank/DDBJ databases">
        <title>Deep-cultivation of Planctomycetes and their phenomic and genomic characterization uncovers novel biology.</title>
        <authorList>
            <person name="Wiegand S."/>
            <person name="Jogler M."/>
            <person name="Boedeker C."/>
            <person name="Pinto D."/>
            <person name="Vollmers J."/>
            <person name="Rivas-Marin E."/>
            <person name="Kohn T."/>
            <person name="Peeters S.H."/>
            <person name="Heuer A."/>
            <person name="Rast P."/>
            <person name="Oberbeckmann S."/>
            <person name="Bunk B."/>
            <person name="Jeske O."/>
            <person name="Meyerdierks A."/>
            <person name="Storesund J.E."/>
            <person name="Kallscheuer N."/>
            <person name="Luecker S."/>
            <person name="Lage O.M."/>
            <person name="Pohl T."/>
            <person name="Merkel B.J."/>
            <person name="Hornburger P."/>
            <person name="Mueller R.-W."/>
            <person name="Bruemmer F."/>
            <person name="Labrenz M."/>
            <person name="Spormann A.M."/>
            <person name="Op den Camp H."/>
            <person name="Overmann J."/>
            <person name="Amann R."/>
            <person name="Jetten M.S.M."/>
            <person name="Mascher T."/>
            <person name="Medema M.H."/>
            <person name="Devos D.P."/>
            <person name="Kaster A.-K."/>
            <person name="Ovreas L."/>
            <person name="Rohde M."/>
            <person name="Galperin M.Y."/>
            <person name="Jogler C."/>
        </authorList>
    </citation>
    <scope>NUCLEOTIDE SEQUENCE [LARGE SCALE GENOMIC DNA]</scope>
    <source>
        <strain evidence="2 3">Q31a</strain>
    </source>
</reference>
<accession>A0A518GCU1</accession>